<keyword evidence="5" id="KW-1185">Reference proteome</keyword>
<dbReference type="GO" id="GO:0016491">
    <property type="term" value="F:oxidoreductase activity"/>
    <property type="evidence" value="ECO:0007669"/>
    <property type="project" value="UniProtKB-KW"/>
</dbReference>
<protein>
    <submittedName>
        <fullName evidence="4">FAD-binding protein</fullName>
    </submittedName>
</protein>
<dbReference type="InterPro" id="IPR050097">
    <property type="entry name" value="Ferredoxin-NADP_redctase_2"/>
</dbReference>
<dbReference type="InterPro" id="IPR023753">
    <property type="entry name" value="FAD/NAD-binding_dom"/>
</dbReference>
<evidence type="ECO:0000256" key="2">
    <source>
        <dbReference type="ARBA" id="ARBA00023002"/>
    </source>
</evidence>
<evidence type="ECO:0000256" key="1">
    <source>
        <dbReference type="ARBA" id="ARBA00022630"/>
    </source>
</evidence>
<evidence type="ECO:0000259" key="3">
    <source>
        <dbReference type="Pfam" id="PF07992"/>
    </source>
</evidence>
<gene>
    <name evidence="4" type="ORF">DP065_00825</name>
</gene>
<sequence length="299" mass="32903">MYDTLIIGAGPAGLTAALYLSRNNLKVAFIESYMPGGKMAEQSKIENYPGYDFISGPEISIKMLNQAKLNGAEFIYGKVVAINNANENIKEIVLENGNKFQTKTIIIATGMQNLIPHEIEGINQFNQKGVSYCAVCDGALYKNKICGIIGGGNSAFEECSYLASMAKEVHIFVRDGIIAEKKLVEDAKKHDNIFIHENARVLKLIGNETLEEIEYVIDQTKGKMQMNGLFPYIGFKPNTAFLKELGILDQYGFIIVDQNMETKIPNIFAAGDVIQKSVRQITTATSDGTIAAKEIGNRI</sequence>
<dbReference type="Pfam" id="PF07992">
    <property type="entry name" value="Pyr_redox_2"/>
    <property type="match status" value="1"/>
</dbReference>
<proteinExistence type="predicted"/>
<dbReference type="Gene3D" id="3.50.50.60">
    <property type="entry name" value="FAD/NAD(P)-binding domain"/>
    <property type="match status" value="2"/>
</dbReference>
<dbReference type="PRINTS" id="PR00469">
    <property type="entry name" value="PNDRDTASEII"/>
</dbReference>
<dbReference type="Proteomes" id="UP000250218">
    <property type="component" value="Chromosome"/>
</dbReference>
<keyword evidence="2" id="KW-0560">Oxidoreductase</keyword>
<dbReference type="SUPFAM" id="SSF51905">
    <property type="entry name" value="FAD/NAD(P)-binding domain"/>
    <property type="match status" value="1"/>
</dbReference>
<name>A0A2Z4NCM4_9BACT</name>
<accession>A0A2Z4NCM4</accession>
<dbReference type="EMBL" id="CP030140">
    <property type="protein sequence ID" value="AWX69300.1"/>
    <property type="molecule type" value="Genomic_DNA"/>
</dbReference>
<dbReference type="PRINTS" id="PR00368">
    <property type="entry name" value="FADPNR"/>
</dbReference>
<dbReference type="RefSeq" id="WP_033178756.1">
    <property type="nucleotide sequence ID" value="NZ_CP030140.1"/>
</dbReference>
<dbReference type="PANTHER" id="PTHR48105">
    <property type="entry name" value="THIOREDOXIN REDUCTASE 1-RELATED-RELATED"/>
    <property type="match status" value="1"/>
</dbReference>
<keyword evidence="1" id="KW-0285">Flavoprotein</keyword>
<dbReference type="KEGG" id="mane:DP065_00825"/>
<feature type="domain" description="FAD/NAD(P)-binding" evidence="3">
    <location>
        <begin position="2"/>
        <end position="288"/>
    </location>
</feature>
<dbReference type="AlphaFoldDB" id="A0A2Z4NCM4"/>
<dbReference type="InterPro" id="IPR036188">
    <property type="entry name" value="FAD/NAD-bd_sf"/>
</dbReference>
<evidence type="ECO:0000313" key="5">
    <source>
        <dbReference type="Proteomes" id="UP000250218"/>
    </source>
</evidence>
<organism evidence="4 5">
    <name type="scientific">[Mycoplasma] anseris</name>
    <dbReference type="NCBI Taxonomy" id="92400"/>
    <lineage>
        <taxon>Bacteria</taxon>
        <taxon>Bacillati</taxon>
        <taxon>Mycoplasmatota</taxon>
        <taxon>Mycoplasmoidales</taxon>
        <taxon>Metamycoplasmataceae</taxon>
        <taxon>Metamycoplasma</taxon>
    </lineage>
</organism>
<evidence type="ECO:0000313" key="4">
    <source>
        <dbReference type="EMBL" id="AWX69300.1"/>
    </source>
</evidence>
<reference evidence="5" key="1">
    <citation type="submission" date="2018-06" db="EMBL/GenBank/DDBJ databases">
        <title>Complete genome sequences of Mycoplasma anatis, M. anseris and M. cloacale type strains.</title>
        <authorList>
            <person name="Grozner D."/>
            <person name="Forro B."/>
            <person name="Sulyok K.M."/>
            <person name="Marton S."/>
            <person name="Kreizinger Z."/>
            <person name="Banyai K."/>
            <person name="Gyuranecz M."/>
        </authorList>
    </citation>
    <scope>NUCLEOTIDE SEQUENCE [LARGE SCALE GENOMIC DNA]</scope>
    <source>
        <strain evidence="5">ATCC 49234</strain>
    </source>
</reference>